<reference evidence="1" key="1">
    <citation type="journal article" date="2021" name="Proc. Natl. Acad. Sci. U.S.A.">
        <title>A Catalog of Tens of Thousands of Viruses from Human Metagenomes Reveals Hidden Associations with Chronic Diseases.</title>
        <authorList>
            <person name="Tisza M.J."/>
            <person name="Buck C.B."/>
        </authorList>
    </citation>
    <scope>NUCLEOTIDE SEQUENCE</scope>
    <source>
        <strain evidence="1">CtIi724</strain>
    </source>
</reference>
<dbReference type="Pfam" id="PF05895">
    <property type="entry name" value="DUF859"/>
    <property type="match status" value="1"/>
</dbReference>
<sequence>MALSGAFTGTTGNQYIFPTIKWSAVQSQDGNYSDVTATLYYSRSNSGYTTSGTWSGGITIDGQWTAGSRHIEVSYQSGTLAMSATVRVYHDADGSRSVTISAAGYISGTTLSSTDISQTVTLDQIARASVPTTNKSSIAMGEEIIIYTNRKNTAFCHTARYTFAGQAGDIADFDAETAWNWYSLVPQKSLANRIPNAASGTCTVYIKTWSDGNLTQQIGEEQSVSFTLTVPADAKPTVSSGWAAAAADNSGGKASALSGFISGFSRAQIAFAADKISTKYGASIAGYRIACGGVSAESAPYKTGVLTGTSAQIICRVTDSRGMYAEETLTVNLYSYAAPTLTGVQIYRSDDAMLPADTGLHIAGVATAKHSDCGGENTYTLKGYWRAVGGSWSAWIAMASGKAALITGSVDVLTTASYEAKIEITDKLGNTASFSAVIPTADVAFHLRPGGKGAAFGKYSEKEALEVAWPAELQKGVTVGGKAIWELIYPVGAIYISAAATDPKTLFGGTWERIKDRFLLAAGDTFAAGKTGGEAEVTLTADEIPEIKMSYQYTGQSTVVGTDAIRLYDLNGQPNQYTGPQSSNCRGKAHNNMPPYLAVYVWQRTA</sequence>
<proteinExistence type="predicted"/>
<dbReference type="InterPro" id="IPR008577">
    <property type="entry name" value="DUF859"/>
</dbReference>
<name>A0A8S5SSA7_9CAUD</name>
<evidence type="ECO:0000313" key="1">
    <source>
        <dbReference type="EMBL" id="DAF53575.1"/>
    </source>
</evidence>
<protein>
    <submittedName>
        <fullName evidence="1">Baseplate protein</fullName>
    </submittedName>
</protein>
<dbReference type="EMBL" id="BK032658">
    <property type="protein sequence ID" value="DAF53575.1"/>
    <property type="molecule type" value="Genomic_DNA"/>
</dbReference>
<accession>A0A8S5SSA7</accession>
<organism evidence="1">
    <name type="scientific">Podoviridae sp. ctIi724</name>
    <dbReference type="NCBI Taxonomy" id="2827731"/>
    <lineage>
        <taxon>Viruses</taxon>
        <taxon>Duplodnaviria</taxon>
        <taxon>Heunggongvirae</taxon>
        <taxon>Uroviricota</taxon>
        <taxon>Caudoviricetes</taxon>
    </lineage>
</organism>